<dbReference type="Proteomes" id="UP000075737">
    <property type="component" value="Unassembled WGS sequence"/>
</dbReference>
<feature type="transmembrane region" description="Helical" evidence="1">
    <location>
        <begin position="541"/>
        <end position="557"/>
    </location>
</feature>
<accession>A0A162MJC7</accession>
<keyword evidence="1" id="KW-1133">Transmembrane helix</keyword>
<dbReference type="PATRIC" id="fig|520767.4.peg.1337"/>
<feature type="transmembrane region" description="Helical" evidence="1">
    <location>
        <begin position="563"/>
        <end position="582"/>
    </location>
</feature>
<sequence>MRYKLLKKIIIVSLVYFFIFIPTFSSANPLAKNKICTLIILDRISINDIEKLPNLKKIAFSGVTGLMNTRCAGNYEPAGSYLTIGAGTRASASGKGKIALMNYEIYNSFNAGKIYKSFTGNEVYGKILVPEIPLIIEENLKQDHEIIPGLLGETLKKQGVPVSLLGNADKAEEMNRLAALIAMDEKGQIMEGKLEGINIFDEESPFFLTLNYEKLFQEYLRYRSLGGLIVIYIGDSVRADECYRFSDKNQGESTRLNALLRADSFIGKVADTVDFSEELLMIVAPFPSYKSLINREYLTPVILKGNILKSGFATSETTKRKGIVANIDIAPTILSFFGINAPYPMLGKAIYGIYGMDSENALSFLQDSNKKITANYTARPYIIKTYVFLHILSLIIFLSYIFKLLDIRPGFLIFFFLFNLSSPASMLFPFIYGFPALFIKFILWAITSLTVILIPYLLFKNSQNPLYSIAFLSIFTASIIFLDLLLGANWMKTSILGYDVIAGARYYGIGNEYMGVFFSSIITGISSLFEILKLKDDCKKNISIILFLVTFILIFSPNFGSNFGGGVAALGGFLYTYVLYFYKKTDFKVIIKYILLGTIIFSLFLLIFILYGPPSHFTLLFLSMKDQGFDPLFIVISRKLLMNYRLFKYTPWTKALIFSIITLLILVKWPVGLFKKLSQDYPFLFKGIKGANFGTLLALVFNDSGIVAAATSMIFSFLPLLILSIKECEERR</sequence>
<dbReference type="InterPro" id="IPR017850">
    <property type="entry name" value="Alkaline_phosphatase_core_sf"/>
</dbReference>
<protein>
    <submittedName>
        <fullName evidence="2">Uncharacterized protein</fullName>
    </submittedName>
</protein>
<keyword evidence="1" id="KW-0812">Transmembrane</keyword>
<evidence type="ECO:0000313" key="3">
    <source>
        <dbReference type="Proteomes" id="UP000075737"/>
    </source>
</evidence>
<proteinExistence type="predicted"/>
<feature type="transmembrane region" description="Helical" evidence="1">
    <location>
        <begin position="707"/>
        <end position="725"/>
    </location>
</feature>
<gene>
    <name evidence="2" type="ORF">ATZ99_12330</name>
</gene>
<feature type="transmembrane region" description="Helical" evidence="1">
    <location>
        <begin position="506"/>
        <end position="529"/>
    </location>
</feature>
<evidence type="ECO:0000256" key="1">
    <source>
        <dbReference type="SAM" id="Phobius"/>
    </source>
</evidence>
<feature type="transmembrane region" description="Helical" evidence="1">
    <location>
        <begin position="683"/>
        <end position="701"/>
    </location>
</feature>
<keyword evidence="3" id="KW-1185">Reference proteome</keyword>
<feature type="transmembrane region" description="Helical" evidence="1">
    <location>
        <begin position="466"/>
        <end position="486"/>
    </location>
</feature>
<dbReference type="EMBL" id="LOHZ01000028">
    <property type="protein sequence ID" value="KYO66351.1"/>
    <property type="molecule type" value="Genomic_DNA"/>
</dbReference>
<name>A0A162MJC7_9FIRM</name>
<feature type="transmembrane region" description="Helical" evidence="1">
    <location>
        <begin position="381"/>
        <end position="402"/>
    </location>
</feature>
<keyword evidence="1" id="KW-0472">Membrane</keyword>
<dbReference type="RefSeq" id="WP_068748366.1">
    <property type="nucleotide sequence ID" value="NZ_LOHZ01000028.1"/>
</dbReference>
<organism evidence="2 3">
    <name type="scientific">Thermovenabulum gondwanense</name>
    <dbReference type="NCBI Taxonomy" id="520767"/>
    <lineage>
        <taxon>Bacteria</taxon>
        <taxon>Bacillati</taxon>
        <taxon>Bacillota</taxon>
        <taxon>Clostridia</taxon>
        <taxon>Thermosediminibacterales</taxon>
        <taxon>Thermosediminibacteraceae</taxon>
        <taxon>Thermovenabulum</taxon>
    </lineage>
</organism>
<feature type="transmembrane region" description="Helical" evidence="1">
    <location>
        <begin position="589"/>
        <end position="611"/>
    </location>
</feature>
<feature type="transmembrane region" description="Helical" evidence="1">
    <location>
        <begin position="438"/>
        <end position="459"/>
    </location>
</feature>
<comment type="caution">
    <text evidence="2">The sequence shown here is derived from an EMBL/GenBank/DDBJ whole genome shotgun (WGS) entry which is preliminary data.</text>
</comment>
<feature type="transmembrane region" description="Helical" evidence="1">
    <location>
        <begin position="652"/>
        <end position="671"/>
    </location>
</feature>
<dbReference type="STRING" id="520767.ATZ99_12330"/>
<feature type="transmembrane region" description="Helical" evidence="1">
    <location>
        <begin position="411"/>
        <end position="432"/>
    </location>
</feature>
<dbReference type="AlphaFoldDB" id="A0A162MJC7"/>
<dbReference type="SUPFAM" id="SSF53649">
    <property type="entry name" value="Alkaline phosphatase-like"/>
    <property type="match status" value="1"/>
</dbReference>
<reference evidence="2 3" key="1">
    <citation type="submission" date="2015-12" db="EMBL/GenBank/DDBJ databases">
        <title>Draft genome of Thermovenabulum gondwanense isolated from a red thermophilic microbial mat colonisisng an outflow channel of a bore well.</title>
        <authorList>
            <person name="Patel B.K."/>
        </authorList>
    </citation>
    <scope>NUCLEOTIDE SEQUENCE [LARGE SCALE GENOMIC DNA]</scope>
    <source>
        <strain evidence="2 3">R270</strain>
    </source>
</reference>
<dbReference type="OrthoDB" id="3199331at2"/>
<evidence type="ECO:0000313" key="2">
    <source>
        <dbReference type="EMBL" id="KYO66351.1"/>
    </source>
</evidence>